<protein>
    <recommendedName>
        <fullName evidence="2">INO80 complex subunit B-like conserved region domain-containing protein</fullName>
    </recommendedName>
</protein>
<feature type="compositionally biased region" description="Basic and acidic residues" evidence="1">
    <location>
        <begin position="190"/>
        <end position="216"/>
    </location>
</feature>
<dbReference type="GO" id="GO:0031011">
    <property type="term" value="C:Ino80 complex"/>
    <property type="evidence" value="ECO:0007669"/>
    <property type="project" value="InterPro"/>
</dbReference>
<feature type="domain" description="INO80 complex subunit B-like conserved region" evidence="2">
    <location>
        <begin position="396"/>
        <end position="481"/>
    </location>
</feature>
<feature type="compositionally biased region" description="Acidic residues" evidence="1">
    <location>
        <begin position="245"/>
        <end position="255"/>
    </location>
</feature>
<organism evidence="3 4">
    <name type="scientific">Cuscuta europaea</name>
    <name type="common">European dodder</name>
    <dbReference type="NCBI Taxonomy" id="41803"/>
    <lineage>
        <taxon>Eukaryota</taxon>
        <taxon>Viridiplantae</taxon>
        <taxon>Streptophyta</taxon>
        <taxon>Embryophyta</taxon>
        <taxon>Tracheophyta</taxon>
        <taxon>Spermatophyta</taxon>
        <taxon>Magnoliopsida</taxon>
        <taxon>eudicotyledons</taxon>
        <taxon>Gunneridae</taxon>
        <taxon>Pentapetalae</taxon>
        <taxon>asterids</taxon>
        <taxon>lamiids</taxon>
        <taxon>Solanales</taxon>
        <taxon>Convolvulaceae</taxon>
        <taxon>Cuscuteae</taxon>
        <taxon>Cuscuta</taxon>
        <taxon>Cuscuta subgen. Cuscuta</taxon>
    </lineage>
</organism>
<dbReference type="Pfam" id="PF04795">
    <property type="entry name" value="PAPA-1"/>
    <property type="match status" value="1"/>
</dbReference>
<feature type="compositionally biased region" description="Basic and acidic residues" evidence="1">
    <location>
        <begin position="432"/>
        <end position="454"/>
    </location>
</feature>
<gene>
    <name evidence="3" type="ORF">CEURO_LOCUS12174</name>
</gene>
<dbReference type="InterPro" id="IPR006880">
    <property type="entry name" value="INO80B_C"/>
</dbReference>
<feature type="compositionally biased region" description="Low complexity" evidence="1">
    <location>
        <begin position="156"/>
        <end position="172"/>
    </location>
</feature>
<sequence>MDESGGTLIEAPASSSIITRKRRSSIPRRPRPEIQLFLESYHPLTPTSNDAFRVSSEETDVSSGGKMFSLSQCISRGSPTTMDESDHPNKKIKDDQGSRVSYSNGGVGDDAHHELNPTRQLGTTQNGIGSDNKLKKVKLKVGGVTRTIQAKDNPHGTSGDGSSSKGSRPSDTSRPRQKLTIQDNSGEGHSLSDKKTHYPMKDMSRGVIDSSREGNRKTSTKNTAKESDSMRKSKRVPKRRVLDGAFDEDDEEDDEIRYLEKLKTSKVFGVRDFEEEPANKHRSLSRVSKSVEEIGGSTKDVKKRSFDKSSEDTDYEEEEEVLLSDGEREAKRKQKQRRDSPPNTQTESKREIALTTRQRALLSGKEPSAGVSQVEFPNGLPPPPSRKQKEKLTEVEQQLKKTEAAHRRRMQNEKAARESEAEAIRKILGQDSNRKKKEDRVKKRQEELAQEKAAKHQVLASETVRIVMRPTGTVVTFPMEMGLPPIFGSKPCSYPPPREKCAGPSCLNPYKYRDSKSNLPLCSLNCYKAIHSQMDAEMVC</sequence>
<feature type="compositionally biased region" description="Basic and acidic residues" evidence="1">
    <location>
        <begin position="390"/>
        <end position="425"/>
    </location>
</feature>
<dbReference type="InterPro" id="IPR007529">
    <property type="entry name" value="Znf_HIT"/>
</dbReference>
<feature type="compositionally biased region" description="Acidic residues" evidence="1">
    <location>
        <begin position="312"/>
        <end position="322"/>
    </location>
</feature>
<keyword evidence="4" id="KW-1185">Reference proteome</keyword>
<evidence type="ECO:0000313" key="4">
    <source>
        <dbReference type="Proteomes" id="UP001152484"/>
    </source>
</evidence>
<evidence type="ECO:0000313" key="3">
    <source>
        <dbReference type="EMBL" id="CAH9092993.1"/>
    </source>
</evidence>
<comment type="caution">
    <text evidence="3">The sequence shown here is derived from an EMBL/GenBank/DDBJ whole genome shotgun (WGS) entry which is preliminary data.</text>
</comment>
<dbReference type="SMART" id="SM01406">
    <property type="entry name" value="PAPA-1"/>
    <property type="match status" value="1"/>
</dbReference>
<name>A0A9P1EB13_CUSEU</name>
<proteinExistence type="predicted"/>
<evidence type="ECO:0000256" key="1">
    <source>
        <dbReference type="SAM" id="MobiDB-lite"/>
    </source>
</evidence>
<dbReference type="CDD" id="cd23021">
    <property type="entry name" value="zf-HIT_IN80B"/>
    <property type="match status" value="1"/>
</dbReference>
<feature type="compositionally biased region" description="Basic and acidic residues" evidence="1">
    <location>
        <begin position="84"/>
        <end position="97"/>
    </location>
</feature>
<dbReference type="InterPro" id="IPR029523">
    <property type="entry name" value="INO80B/Ies2"/>
</dbReference>
<feature type="compositionally biased region" description="Basic and acidic residues" evidence="1">
    <location>
        <begin position="299"/>
        <end position="311"/>
    </location>
</feature>
<dbReference type="PANTHER" id="PTHR21561:SF25">
    <property type="entry name" value="OS03G0811500 PROTEIN"/>
    <property type="match status" value="1"/>
</dbReference>
<dbReference type="Proteomes" id="UP001152484">
    <property type="component" value="Unassembled WGS sequence"/>
</dbReference>
<feature type="compositionally biased region" description="Polar residues" evidence="1">
    <location>
        <begin position="117"/>
        <end position="129"/>
    </location>
</feature>
<dbReference type="AlphaFoldDB" id="A0A9P1EB13"/>
<dbReference type="PANTHER" id="PTHR21561">
    <property type="entry name" value="INO80 COMPLEX SUBUNIT B"/>
    <property type="match status" value="1"/>
</dbReference>
<evidence type="ECO:0000259" key="2">
    <source>
        <dbReference type="SMART" id="SM01406"/>
    </source>
</evidence>
<feature type="region of interest" description="Disordered" evidence="1">
    <location>
        <begin position="1"/>
        <end position="255"/>
    </location>
</feature>
<dbReference type="EMBL" id="CAMAPE010000030">
    <property type="protein sequence ID" value="CAH9092993.1"/>
    <property type="molecule type" value="Genomic_DNA"/>
</dbReference>
<accession>A0A9P1EB13</accession>
<dbReference type="GO" id="GO:0006338">
    <property type="term" value="P:chromatin remodeling"/>
    <property type="evidence" value="ECO:0007669"/>
    <property type="project" value="InterPro"/>
</dbReference>
<dbReference type="Pfam" id="PF04438">
    <property type="entry name" value="zf-HIT"/>
    <property type="match status" value="1"/>
</dbReference>
<feature type="compositionally biased region" description="Polar residues" evidence="1">
    <location>
        <begin position="69"/>
        <end position="82"/>
    </location>
</feature>
<reference evidence="3" key="1">
    <citation type="submission" date="2022-07" db="EMBL/GenBank/DDBJ databases">
        <authorList>
            <person name="Macas J."/>
            <person name="Novak P."/>
            <person name="Neumann P."/>
        </authorList>
    </citation>
    <scope>NUCLEOTIDE SEQUENCE</scope>
</reference>
<dbReference type="OrthoDB" id="2021186at2759"/>
<feature type="region of interest" description="Disordered" evidence="1">
    <location>
        <begin position="267"/>
        <end position="455"/>
    </location>
</feature>
<feature type="compositionally biased region" description="Basic residues" evidence="1">
    <location>
        <begin position="19"/>
        <end position="29"/>
    </location>
</feature>